<proteinExistence type="predicted"/>
<dbReference type="EMBL" id="UFVQ01000003">
    <property type="protein sequence ID" value="STD11523.1"/>
    <property type="molecule type" value="Genomic_DNA"/>
</dbReference>
<feature type="domain" description="Response regulatory" evidence="2">
    <location>
        <begin position="1"/>
        <end position="97"/>
    </location>
</feature>
<dbReference type="InterPro" id="IPR011006">
    <property type="entry name" value="CheY-like_superfamily"/>
</dbReference>
<dbReference type="Gene3D" id="3.40.50.2300">
    <property type="match status" value="1"/>
</dbReference>
<dbReference type="InterPro" id="IPR001789">
    <property type="entry name" value="Sig_transdc_resp-reg_receiver"/>
</dbReference>
<dbReference type="AlphaFoldDB" id="A0A376EMV4"/>
<evidence type="ECO:0000256" key="1">
    <source>
        <dbReference type="PROSITE-ProRule" id="PRU00169"/>
    </source>
</evidence>
<reference evidence="3 4" key="1">
    <citation type="submission" date="2018-06" db="EMBL/GenBank/DDBJ databases">
        <authorList>
            <consortium name="Pathogen Informatics"/>
            <person name="Doyle S."/>
        </authorList>
    </citation>
    <scope>NUCLEOTIDE SEQUENCE [LARGE SCALE GENOMIC DNA]</scope>
    <source>
        <strain evidence="3 4">NCTC13533</strain>
    </source>
</reference>
<sequence>MITHIKYMIIDEIVAFFDSAEKAIPYLEFPIDLLICETKFNGMGGLEFRKQAHKIPVCIFVSSRPELAAEVFETDALDFITKPLKTERLHHSIQKVFNFFEMKEKGDCFNALPGENCIKKIRQSCFSD</sequence>
<dbReference type="CDD" id="cd00156">
    <property type="entry name" value="REC"/>
    <property type="match status" value="1"/>
</dbReference>
<dbReference type="Proteomes" id="UP000255224">
    <property type="component" value="Unassembled WGS sequence"/>
</dbReference>
<protein>
    <submittedName>
        <fullName evidence="3">Putative two-component response-regulatory protein YehT</fullName>
    </submittedName>
</protein>
<dbReference type="SUPFAM" id="SSF52172">
    <property type="entry name" value="CheY-like"/>
    <property type="match status" value="1"/>
</dbReference>
<name>A0A376EMV4_CHRCU</name>
<comment type="caution">
    <text evidence="1">Lacks conserved residue(s) required for the propagation of feature annotation.</text>
</comment>
<dbReference type="GO" id="GO:0000160">
    <property type="term" value="P:phosphorelay signal transduction system"/>
    <property type="evidence" value="ECO:0007669"/>
    <property type="project" value="InterPro"/>
</dbReference>
<dbReference type="PROSITE" id="PS50110">
    <property type="entry name" value="RESPONSE_REGULATORY"/>
    <property type="match status" value="1"/>
</dbReference>
<evidence type="ECO:0000313" key="3">
    <source>
        <dbReference type="EMBL" id="STD11523.1"/>
    </source>
</evidence>
<gene>
    <name evidence="3" type="primary">mrkE_2</name>
    <name evidence="3" type="ORF">NCTC13533_05043</name>
</gene>
<organism evidence="3 4">
    <name type="scientific">Chryseobacterium carnipullorum</name>
    <dbReference type="NCBI Taxonomy" id="1124835"/>
    <lineage>
        <taxon>Bacteria</taxon>
        <taxon>Pseudomonadati</taxon>
        <taxon>Bacteroidota</taxon>
        <taxon>Flavobacteriia</taxon>
        <taxon>Flavobacteriales</taxon>
        <taxon>Weeksellaceae</taxon>
        <taxon>Chryseobacterium group</taxon>
        <taxon>Chryseobacterium</taxon>
    </lineage>
</organism>
<evidence type="ECO:0000259" key="2">
    <source>
        <dbReference type="PROSITE" id="PS50110"/>
    </source>
</evidence>
<dbReference type="RefSeq" id="WP_228426625.1">
    <property type="nucleotide sequence ID" value="NZ_CP033920.1"/>
</dbReference>
<evidence type="ECO:0000313" key="4">
    <source>
        <dbReference type="Proteomes" id="UP000255224"/>
    </source>
</evidence>
<accession>A0A376EMV4</accession>
<dbReference type="Pfam" id="PF00072">
    <property type="entry name" value="Response_reg"/>
    <property type="match status" value="1"/>
</dbReference>